<dbReference type="AlphaFoldDB" id="A0A9P5NAZ0"/>
<proteinExistence type="predicted"/>
<name>A0A9P5NAZ0_GYMJU</name>
<protein>
    <submittedName>
        <fullName evidence="1">Uncharacterized protein</fullName>
    </submittedName>
</protein>
<organism evidence="1 2">
    <name type="scientific">Gymnopilus junonius</name>
    <name type="common">Spectacular rustgill mushroom</name>
    <name type="synonym">Gymnopilus spectabilis subsp. junonius</name>
    <dbReference type="NCBI Taxonomy" id="109634"/>
    <lineage>
        <taxon>Eukaryota</taxon>
        <taxon>Fungi</taxon>
        <taxon>Dikarya</taxon>
        <taxon>Basidiomycota</taxon>
        <taxon>Agaricomycotina</taxon>
        <taxon>Agaricomycetes</taxon>
        <taxon>Agaricomycetidae</taxon>
        <taxon>Agaricales</taxon>
        <taxon>Agaricineae</taxon>
        <taxon>Hymenogastraceae</taxon>
        <taxon>Gymnopilus</taxon>
    </lineage>
</organism>
<keyword evidence="2" id="KW-1185">Reference proteome</keyword>
<comment type="caution">
    <text evidence="1">The sequence shown here is derived from an EMBL/GenBank/DDBJ whole genome shotgun (WGS) entry which is preliminary data.</text>
</comment>
<evidence type="ECO:0000313" key="2">
    <source>
        <dbReference type="Proteomes" id="UP000724874"/>
    </source>
</evidence>
<dbReference type="EMBL" id="JADNYJ010000250">
    <property type="protein sequence ID" value="KAF8872967.1"/>
    <property type="molecule type" value="Genomic_DNA"/>
</dbReference>
<accession>A0A9P5NAZ0</accession>
<evidence type="ECO:0000313" key="1">
    <source>
        <dbReference type="EMBL" id="KAF8872967.1"/>
    </source>
</evidence>
<dbReference type="Proteomes" id="UP000724874">
    <property type="component" value="Unassembled WGS sequence"/>
</dbReference>
<reference evidence="1" key="1">
    <citation type="submission" date="2020-11" db="EMBL/GenBank/DDBJ databases">
        <authorList>
            <consortium name="DOE Joint Genome Institute"/>
            <person name="Ahrendt S."/>
            <person name="Riley R."/>
            <person name="Andreopoulos W."/>
            <person name="LaButti K."/>
            <person name="Pangilinan J."/>
            <person name="Ruiz-duenas F.J."/>
            <person name="Barrasa J.M."/>
            <person name="Sanchez-Garcia M."/>
            <person name="Camarero S."/>
            <person name="Miyauchi S."/>
            <person name="Serrano A."/>
            <person name="Linde D."/>
            <person name="Babiker R."/>
            <person name="Drula E."/>
            <person name="Ayuso-Fernandez I."/>
            <person name="Pacheco R."/>
            <person name="Padilla G."/>
            <person name="Ferreira P."/>
            <person name="Barriuso J."/>
            <person name="Kellner H."/>
            <person name="Castanera R."/>
            <person name="Alfaro M."/>
            <person name="Ramirez L."/>
            <person name="Pisabarro A.G."/>
            <person name="Kuo A."/>
            <person name="Tritt A."/>
            <person name="Lipzen A."/>
            <person name="He G."/>
            <person name="Yan M."/>
            <person name="Ng V."/>
            <person name="Cullen D."/>
            <person name="Martin F."/>
            <person name="Rosso M.-N."/>
            <person name="Henrissat B."/>
            <person name="Hibbett D."/>
            <person name="Martinez A.T."/>
            <person name="Grigoriev I.V."/>
        </authorList>
    </citation>
    <scope>NUCLEOTIDE SEQUENCE</scope>
    <source>
        <strain evidence="1">AH 44721</strain>
    </source>
</reference>
<sequence>MIASASDKRLNPLSKSAVLKKVEETFCILMHLSCLAVVVFSVVHISLEVCKEGKEHVVALNDFKHRDELLIFHDKLSKFIEREGADIKGVDISLGKVGEESRLFISLSMLLKDRRGWLAGMDRNGQGMERD</sequence>
<gene>
    <name evidence="1" type="ORF">CPB84DRAFT_1753412</name>
</gene>